<evidence type="ECO:0000313" key="1">
    <source>
        <dbReference type="EMBL" id="RDU66405.1"/>
    </source>
</evidence>
<organism evidence="1 2">
    <name type="scientific">Helicobacter didelphidarum</name>
    <dbReference type="NCBI Taxonomy" id="2040648"/>
    <lineage>
        <taxon>Bacteria</taxon>
        <taxon>Pseudomonadati</taxon>
        <taxon>Campylobacterota</taxon>
        <taxon>Epsilonproteobacteria</taxon>
        <taxon>Campylobacterales</taxon>
        <taxon>Helicobacteraceae</taxon>
        <taxon>Helicobacter</taxon>
    </lineage>
</organism>
<comment type="caution">
    <text evidence="1">The sequence shown here is derived from an EMBL/GenBank/DDBJ whole genome shotgun (WGS) entry which is preliminary data.</text>
</comment>
<dbReference type="GO" id="GO:0008781">
    <property type="term" value="F:N-acylneuraminate cytidylyltransferase activity"/>
    <property type="evidence" value="ECO:0007669"/>
    <property type="project" value="TreeGrafter"/>
</dbReference>
<dbReference type="Proteomes" id="UP000256379">
    <property type="component" value="Unassembled WGS sequence"/>
</dbReference>
<dbReference type="PANTHER" id="PTHR21485">
    <property type="entry name" value="HAD SUPERFAMILY MEMBERS CMAS AND KDSC"/>
    <property type="match status" value="1"/>
</dbReference>
<dbReference type="CDD" id="cd02513">
    <property type="entry name" value="CMP-NeuAc_Synthase"/>
    <property type="match status" value="1"/>
</dbReference>
<dbReference type="InterPro" id="IPR050793">
    <property type="entry name" value="CMP-NeuNAc_synthase"/>
</dbReference>
<sequence length="275" mass="31217">MDCVIIPARGGSKRIPRKNLAKFLGISMLERSIHTAKLVSDCVIVSSEDNEILESARQLGVYTLKREKEFADDFTPTLPVIASVVYKILSDGARKQFHDYMQQDIYMNNLALTQSNVETIKHTLQYIQFAPQTSNEAQNLAVFDLHSTILCLYATSMFATQDSLLQALHCIHTQQSAYVVSIIQNAKNFRSFTHNEEGYFQFIFPQYMHTRSQDLPEAFNDAGQFYLGFAKSFLFHIPILGKQSLGVELEYAWDIDSPQDLAIAETLFSLQHKGN</sequence>
<dbReference type="EMBL" id="NXLQ01000005">
    <property type="protein sequence ID" value="RDU66405.1"/>
    <property type="molecule type" value="Genomic_DNA"/>
</dbReference>
<dbReference type="Gene3D" id="3.90.550.10">
    <property type="entry name" value="Spore Coat Polysaccharide Biosynthesis Protein SpsA, Chain A"/>
    <property type="match status" value="1"/>
</dbReference>
<evidence type="ECO:0008006" key="3">
    <source>
        <dbReference type="Google" id="ProtNLM"/>
    </source>
</evidence>
<reference evidence="1 2" key="1">
    <citation type="submission" date="2018-04" db="EMBL/GenBank/DDBJ databases">
        <title>Novel Campyloabacter and Helicobacter Species and Strains.</title>
        <authorList>
            <person name="Mannion A.J."/>
            <person name="Shen Z."/>
            <person name="Fox J.G."/>
        </authorList>
    </citation>
    <scope>NUCLEOTIDE SEQUENCE [LARGE SCALE GENOMIC DNA]</scope>
    <source>
        <strain evidence="1 2">MIT 17-337</strain>
    </source>
</reference>
<protein>
    <recommendedName>
        <fullName evidence="3">Pseudaminic acid cytidylyltransferase</fullName>
    </recommendedName>
</protein>
<dbReference type="AlphaFoldDB" id="A0A3D8IN99"/>
<dbReference type="InterPro" id="IPR029044">
    <property type="entry name" value="Nucleotide-diphossugar_trans"/>
</dbReference>
<gene>
    <name evidence="1" type="ORF">CQA53_03880</name>
</gene>
<dbReference type="InterPro" id="IPR003329">
    <property type="entry name" value="Cytidylyl_trans"/>
</dbReference>
<dbReference type="PANTHER" id="PTHR21485:SF6">
    <property type="entry name" value="N-ACYLNEURAMINATE CYTIDYLYLTRANSFERASE-RELATED"/>
    <property type="match status" value="1"/>
</dbReference>
<evidence type="ECO:0000313" key="2">
    <source>
        <dbReference type="Proteomes" id="UP000256379"/>
    </source>
</evidence>
<keyword evidence="2" id="KW-1185">Reference proteome</keyword>
<dbReference type="SUPFAM" id="SSF53448">
    <property type="entry name" value="Nucleotide-diphospho-sugar transferases"/>
    <property type="match status" value="1"/>
</dbReference>
<proteinExistence type="predicted"/>
<dbReference type="Pfam" id="PF02348">
    <property type="entry name" value="CTP_transf_3"/>
    <property type="match status" value="1"/>
</dbReference>
<accession>A0A3D8IN99</accession>
<name>A0A3D8IN99_9HELI</name>
<dbReference type="OrthoDB" id="9805604at2"/>